<protein>
    <submittedName>
        <fullName evidence="1">ABC transporter permease</fullName>
    </submittedName>
</protein>
<evidence type="ECO:0000313" key="1">
    <source>
        <dbReference type="EMBL" id="MBK1868477.1"/>
    </source>
</evidence>
<dbReference type="Proteomes" id="UP000616151">
    <property type="component" value="Unassembled WGS sequence"/>
</dbReference>
<dbReference type="EMBL" id="JAENHL010000007">
    <property type="protein sequence ID" value="MBK1868477.1"/>
    <property type="molecule type" value="Genomic_DNA"/>
</dbReference>
<accession>A0ACC5R771</accession>
<sequence>MTTSPATVPEAETPAVAAVAPQRDSASQWRLMWWQFRRHRLAMASTYVLVFIAIVGIFCEFLAPFSPNAFTPRYTYAPPQRLHFFDRDEAGSLVFRPYVNGYKVTIEQTALRRVFTVDETVKYPVGLFVKSDPYPMWGGLFTLETKLFGPVKKGDPMFLLGADRLGRDMLSRITYGTRISMSIGLVGVALSLVLGIILGGISGYKGGMIDNVIQRVIEFILSLPTTPLWLGLAAAMPNNWPPLRIYFAITLILSLIGWTNLARVIRGRFLSLRTEDFVTAARLDGASEPRIIFRHMAPSFVSHIIAEVSLAIPAMILAETALSFLGLGLQPPIVSWGVLLQEAQNIRSIVTAPWLFAPGVAVVIAVLALNFVGDGLRDAADPYRQ</sequence>
<comment type="caution">
    <text evidence="1">The sequence shown here is derived from an EMBL/GenBank/DDBJ whole genome shotgun (WGS) entry which is preliminary data.</text>
</comment>
<gene>
    <name evidence="1" type="ORF">JHL16_19135</name>
</gene>
<evidence type="ECO:0000313" key="2">
    <source>
        <dbReference type="Proteomes" id="UP000616151"/>
    </source>
</evidence>
<organism evidence="1 2">
    <name type="scientific">Taklimakanibacter albus</name>
    <dbReference type="NCBI Taxonomy" id="2800327"/>
    <lineage>
        <taxon>Bacteria</taxon>
        <taxon>Pseudomonadati</taxon>
        <taxon>Pseudomonadota</taxon>
        <taxon>Alphaproteobacteria</taxon>
        <taxon>Hyphomicrobiales</taxon>
        <taxon>Aestuariivirgaceae</taxon>
        <taxon>Taklimakanibacter</taxon>
    </lineage>
</organism>
<name>A0ACC5R771_9HYPH</name>
<reference evidence="1" key="1">
    <citation type="submission" date="2021-01" db="EMBL/GenBank/DDBJ databases">
        <authorList>
            <person name="Sun Q."/>
        </authorList>
    </citation>
    <scope>NUCLEOTIDE SEQUENCE</scope>
    <source>
        <strain evidence="1">YIM B02566</strain>
    </source>
</reference>
<proteinExistence type="predicted"/>
<keyword evidence="2" id="KW-1185">Reference proteome</keyword>